<name>A0AAD5VZJ0_9AGAR</name>
<sequence>MFEAFILDVASHEKHVLEAILLPLQVVGFRTAEEAYTVPPDTLDSINDPLHLCSARILGHGHVSYHSRMTAGRARFGPATRSDYRMHNSPRFLHLRPECLTQFQHSTFAYICIQRTPPHRAIEGDFVQGFVPEEVTESSPSMKPRVPDSVVRDCMSIIDPAEFHHLVFPGAGLVQPMHDSSMGQLFAVKPWHFVEDKSSSRMSLVLKEYGLDFSPGGFECVASTMSLLASYQVDELHSKVGVVRLRLGPCRLNKAAMKEKDAQLSILRGKPPYMFFFALSPKRAA</sequence>
<protein>
    <submittedName>
        <fullName evidence="1">Uncharacterized protein</fullName>
    </submittedName>
</protein>
<comment type="caution">
    <text evidence="1">The sequence shown here is derived from an EMBL/GenBank/DDBJ whole genome shotgun (WGS) entry which is preliminary data.</text>
</comment>
<evidence type="ECO:0000313" key="2">
    <source>
        <dbReference type="Proteomes" id="UP001213000"/>
    </source>
</evidence>
<reference evidence="1" key="1">
    <citation type="submission" date="2022-07" db="EMBL/GenBank/DDBJ databases">
        <title>Genome Sequence of Leucocoprinus birnbaumii.</title>
        <authorList>
            <person name="Buettner E."/>
        </authorList>
    </citation>
    <scope>NUCLEOTIDE SEQUENCE</scope>
    <source>
        <strain evidence="1">VT141</strain>
    </source>
</reference>
<keyword evidence="2" id="KW-1185">Reference proteome</keyword>
<dbReference type="Proteomes" id="UP001213000">
    <property type="component" value="Unassembled WGS sequence"/>
</dbReference>
<dbReference type="AlphaFoldDB" id="A0AAD5VZJ0"/>
<evidence type="ECO:0000313" key="1">
    <source>
        <dbReference type="EMBL" id="KAJ3571278.1"/>
    </source>
</evidence>
<gene>
    <name evidence="1" type="ORF">NP233_g3857</name>
</gene>
<accession>A0AAD5VZJ0</accession>
<organism evidence="1 2">
    <name type="scientific">Leucocoprinus birnbaumii</name>
    <dbReference type="NCBI Taxonomy" id="56174"/>
    <lineage>
        <taxon>Eukaryota</taxon>
        <taxon>Fungi</taxon>
        <taxon>Dikarya</taxon>
        <taxon>Basidiomycota</taxon>
        <taxon>Agaricomycotina</taxon>
        <taxon>Agaricomycetes</taxon>
        <taxon>Agaricomycetidae</taxon>
        <taxon>Agaricales</taxon>
        <taxon>Agaricineae</taxon>
        <taxon>Agaricaceae</taxon>
        <taxon>Leucocoprinus</taxon>
    </lineage>
</organism>
<proteinExistence type="predicted"/>
<dbReference type="EMBL" id="JANIEX010000193">
    <property type="protein sequence ID" value="KAJ3571278.1"/>
    <property type="molecule type" value="Genomic_DNA"/>
</dbReference>